<dbReference type="Proteomes" id="UP000321805">
    <property type="component" value="Chromosome"/>
</dbReference>
<dbReference type="AlphaFoldDB" id="A0A5B8U1X1"/>
<reference evidence="2 3" key="1">
    <citation type="journal article" date="2018" name="J. Microbiol.">
        <title>Baekduia soli gen. nov., sp. nov., a novel bacterium isolated from the soil of Baekdu Mountain and proposal of a novel family name, Baekduiaceae fam. nov.</title>
        <authorList>
            <person name="An D.S."/>
            <person name="Siddiqi M.Z."/>
            <person name="Kim K.H."/>
            <person name="Yu H.S."/>
            <person name="Im W.T."/>
        </authorList>
    </citation>
    <scope>NUCLEOTIDE SEQUENCE [LARGE SCALE GENOMIC DNA]</scope>
    <source>
        <strain evidence="2 3">BR7-21</strain>
    </source>
</reference>
<feature type="region of interest" description="Disordered" evidence="1">
    <location>
        <begin position="132"/>
        <end position="151"/>
    </location>
</feature>
<protein>
    <submittedName>
        <fullName evidence="2">SRPBCC family protein</fullName>
    </submittedName>
</protein>
<gene>
    <name evidence="2" type="ORF">FSW04_04655</name>
</gene>
<sequence>MLRYTAPCSAPPEVAWALIARPEAWPAWAPHIRGAWGLGESEVQEGARGAARLLGVVPVPVRVTAKVPGRSWTWRVGGLVEMDHTVTPGTHGGCTVAVVLRAPGPVEAALRVGYGPAVALLVANLARAAGREVSRSARARPRPTGTGSPPG</sequence>
<dbReference type="Pfam" id="PF10604">
    <property type="entry name" value="Polyketide_cyc2"/>
    <property type="match status" value="1"/>
</dbReference>
<dbReference type="OrthoDB" id="191189at2"/>
<dbReference type="InterPro" id="IPR019587">
    <property type="entry name" value="Polyketide_cyclase/dehydratase"/>
</dbReference>
<dbReference type="Gene3D" id="3.30.530.20">
    <property type="match status" value="1"/>
</dbReference>
<dbReference type="SUPFAM" id="SSF55961">
    <property type="entry name" value="Bet v1-like"/>
    <property type="match status" value="1"/>
</dbReference>
<organism evidence="2 3">
    <name type="scientific">Baekduia soli</name>
    <dbReference type="NCBI Taxonomy" id="496014"/>
    <lineage>
        <taxon>Bacteria</taxon>
        <taxon>Bacillati</taxon>
        <taxon>Actinomycetota</taxon>
        <taxon>Thermoleophilia</taxon>
        <taxon>Solirubrobacterales</taxon>
        <taxon>Baekduiaceae</taxon>
        <taxon>Baekduia</taxon>
    </lineage>
</organism>
<keyword evidence="3" id="KW-1185">Reference proteome</keyword>
<evidence type="ECO:0000313" key="2">
    <source>
        <dbReference type="EMBL" id="QEC46950.1"/>
    </source>
</evidence>
<evidence type="ECO:0000313" key="3">
    <source>
        <dbReference type="Proteomes" id="UP000321805"/>
    </source>
</evidence>
<dbReference type="RefSeq" id="WP_146916759.1">
    <property type="nucleotide sequence ID" value="NZ_CP042430.1"/>
</dbReference>
<accession>A0A5B8U1X1</accession>
<name>A0A5B8U1X1_9ACTN</name>
<evidence type="ECO:0000256" key="1">
    <source>
        <dbReference type="SAM" id="MobiDB-lite"/>
    </source>
</evidence>
<proteinExistence type="predicted"/>
<dbReference type="InterPro" id="IPR023393">
    <property type="entry name" value="START-like_dom_sf"/>
</dbReference>
<dbReference type="EMBL" id="CP042430">
    <property type="protein sequence ID" value="QEC46950.1"/>
    <property type="molecule type" value="Genomic_DNA"/>
</dbReference>
<feature type="compositionally biased region" description="Low complexity" evidence="1">
    <location>
        <begin position="142"/>
        <end position="151"/>
    </location>
</feature>
<dbReference type="KEGG" id="bsol:FSW04_04655"/>